<accession>A0ABX7BGU5</accession>
<dbReference type="RefSeq" id="WP_201083259.1">
    <property type="nucleotide sequence ID" value="NZ_CP067422.1"/>
</dbReference>
<name>A0ABX7BGU5_9PROT</name>
<evidence type="ECO:0000259" key="2">
    <source>
        <dbReference type="Pfam" id="PF00850"/>
    </source>
</evidence>
<comment type="similarity">
    <text evidence="1">Belongs to the histone deacetylase family.</text>
</comment>
<evidence type="ECO:0000313" key="4">
    <source>
        <dbReference type="Proteomes" id="UP000595197"/>
    </source>
</evidence>
<dbReference type="PRINTS" id="PR01270">
    <property type="entry name" value="HDASUPER"/>
</dbReference>
<dbReference type="PANTHER" id="PTHR10625">
    <property type="entry name" value="HISTONE DEACETYLASE HDAC1-RELATED"/>
    <property type="match status" value="1"/>
</dbReference>
<evidence type="ECO:0000256" key="1">
    <source>
        <dbReference type="ARBA" id="ARBA00005947"/>
    </source>
</evidence>
<dbReference type="Proteomes" id="UP000595197">
    <property type="component" value="Plasmid pTT6-2"/>
</dbReference>
<dbReference type="InterPro" id="IPR000286">
    <property type="entry name" value="HDACs"/>
</dbReference>
<organism evidence="3 4">
    <name type="scientific">Skermanella cutis</name>
    <dbReference type="NCBI Taxonomy" id="2775420"/>
    <lineage>
        <taxon>Bacteria</taxon>
        <taxon>Pseudomonadati</taxon>
        <taxon>Pseudomonadota</taxon>
        <taxon>Alphaproteobacteria</taxon>
        <taxon>Rhodospirillales</taxon>
        <taxon>Azospirillaceae</taxon>
        <taxon>Skermanella</taxon>
    </lineage>
</organism>
<dbReference type="Pfam" id="PF00850">
    <property type="entry name" value="Hist_deacetyl"/>
    <property type="match status" value="1"/>
</dbReference>
<dbReference type="InterPro" id="IPR023801">
    <property type="entry name" value="His_deacetylse_dom"/>
</dbReference>
<keyword evidence="3" id="KW-0614">Plasmid</keyword>
<keyword evidence="4" id="KW-1185">Reference proteome</keyword>
<geneLocation type="plasmid" evidence="3 4">
    <name>pTT6-2</name>
</geneLocation>
<gene>
    <name evidence="3" type="ORF">IGS68_31665</name>
</gene>
<dbReference type="PANTHER" id="PTHR10625:SF10">
    <property type="entry name" value="HISTONE DEACETYLASE HDAC1"/>
    <property type="match status" value="1"/>
</dbReference>
<proteinExistence type="inferred from homology"/>
<dbReference type="CDD" id="cd11599">
    <property type="entry name" value="HDAC_classII_2"/>
    <property type="match status" value="1"/>
</dbReference>
<dbReference type="EMBL" id="CP067422">
    <property type="protein sequence ID" value="QQP93584.1"/>
    <property type="molecule type" value="Genomic_DNA"/>
</dbReference>
<dbReference type="Gene3D" id="3.40.800.20">
    <property type="entry name" value="Histone deacetylase domain"/>
    <property type="match status" value="1"/>
</dbReference>
<protein>
    <submittedName>
        <fullName evidence="3">Histone deacetylase family protein</fullName>
    </submittedName>
</protein>
<feature type="domain" description="Histone deacetylase" evidence="2">
    <location>
        <begin position="20"/>
        <end position="306"/>
    </location>
</feature>
<dbReference type="InterPro" id="IPR037138">
    <property type="entry name" value="His_deacetylse_dom_sf"/>
</dbReference>
<reference evidence="3" key="1">
    <citation type="submission" date="2021-02" db="EMBL/GenBank/DDBJ databases">
        <title>Skermanella TT6 skin isolate.</title>
        <authorList>
            <person name="Lee K."/>
            <person name="Ganzorig M."/>
        </authorList>
    </citation>
    <scope>NUCLEOTIDE SEQUENCE</scope>
    <source>
        <strain evidence="3">TT6</strain>
    </source>
</reference>
<evidence type="ECO:0000313" key="3">
    <source>
        <dbReference type="EMBL" id="QQP93584.1"/>
    </source>
</evidence>
<dbReference type="SUPFAM" id="SSF52768">
    <property type="entry name" value="Arginase/deacetylase"/>
    <property type="match status" value="1"/>
</dbReference>
<sequence>MTTLIFTHPDFRLHDTGMGHPECPARIDTVWDVLGSGDFRQLDQREAPEATVEQLAHVHERAYVDAVLAAVPSQGRVHLDPDTVLSATSRSAILRAAGAVCAAVDAVVGEKAADNAFCAVRPCGHHAEPARAMGFCVFNNVAVGAEHARKRHGIKRVAVVDFDVHHGNGTQAMFEDEPDLFFASTHEWPFYPGTGAREERGRHDNVVNVPLAAFTGSAEFRRGMKDFVLPAVEAFKPDLLMISAGFDAHRRDPLAHINLEAGDFAWATRELMAVARRHCEGRVVSVLEGGYSMDGLAESLAAHLRELMAA</sequence>
<dbReference type="InterPro" id="IPR023696">
    <property type="entry name" value="Ureohydrolase_dom_sf"/>
</dbReference>